<dbReference type="Proteomes" id="UP001500635">
    <property type="component" value="Unassembled WGS sequence"/>
</dbReference>
<organism evidence="2 3">
    <name type="scientific">Tsukamurella soli</name>
    <dbReference type="NCBI Taxonomy" id="644556"/>
    <lineage>
        <taxon>Bacteria</taxon>
        <taxon>Bacillati</taxon>
        <taxon>Actinomycetota</taxon>
        <taxon>Actinomycetes</taxon>
        <taxon>Mycobacteriales</taxon>
        <taxon>Tsukamurellaceae</taxon>
        <taxon>Tsukamurella</taxon>
    </lineage>
</organism>
<evidence type="ECO:0000313" key="3">
    <source>
        <dbReference type="Proteomes" id="UP001500635"/>
    </source>
</evidence>
<feature type="compositionally biased region" description="Low complexity" evidence="1">
    <location>
        <begin position="54"/>
        <end position="67"/>
    </location>
</feature>
<name>A0ABP8J9N4_9ACTN</name>
<dbReference type="EMBL" id="BAABFR010000012">
    <property type="protein sequence ID" value="GAA4387343.1"/>
    <property type="molecule type" value="Genomic_DNA"/>
</dbReference>
<proteinExistence type="predicted"/>
<feature type="region of interest" description="Disordered" evidence="1">
    <location>
        <begin position="54"/>
        <end position="78"/>
    </location>
</feature>
<reference evidence="3" key="1">
    <citation type="journal article" date="2019" name="Int. J. Syst. Evol. Microbiol.">
        <title>The Global Catalogue of Microorganisms (GCM) 10K type strain sequencing project: providing services to taxonomists for standard genome sequencing and annotation.</title>
        <authorList>
            <consortium name="The Broad Institute Genomics Platform"/>
            <consortium name="The Broad Institute Genome Sequencing Center for Infectious Disease"/>
            <person name="Wu L."/>
            <person name="Ma J."/>
        </authorList>
    </citation>
    <scope>NUCLEOTIDE SEQUENCE [LARGE SCALE GENOMIC DNA]</scope>
    <source>
        <strain evidence="3">JCM 17688</strain>
    </source>
</reference>
<evidence type="ECO:0000256" key="1">
    <source>
        <dbReference type="SAM" id="MobiDB-lite"/>
    </source>
</evidence>
<protein>
    <submittedName>
        <fullName evidence="2">Uncharacterized protein</fullName>
    </submittedName>
</protein>
<gene>
    <name evidence="2" type="ORF">GCM10023147_11630</name>
</gene>
<sequence length="87" mass="9434">MTFSGTPTERAYTRLASTQAASYGLVSDRTSDTISRLPEPEVWWSPQADSVAAATTPATQTVAQRRTNPLPVDIGDMNGTSCKRFLQ</sequence>
<keyword evidence="3" id="KW-1185">Reference proteome</keyword>
<evidence type="ECO:0000313" key="2">
    <source>
        <dbReference type="EMBL" id="GAA4387343.1"/>
    </source>
</evidence>
<accession>A0ABP8J9N4</accession>
<comment type="caution">
    <text evidence="2">The sequence shown here is derived from an EMBL/GenBank/DDBJ whole genome shotgun (WGS) entry which is preliminary data.</text>
</comment>